<gene>
    <name evidence="1" type="ORF">F5876DRAFT_37136</name>
</gene>
<sequence length="448" mass="51247">MGAKGTYSLMSIPDIINSLGDWGLTVEEDRLLRPTSEFVEFVFCACLAQVTGINREDLLQPAQDALSISSLEDKDNIFLSALTHNLLCYHLTRFANAARVDDFSSCDISKPTKERTLLLLSAFINFVKFTEQLCNPFVNELVNRSNALLVDRDQASSKLAHTQKQIQELKAKRDKDEPICQELRAKNKELGDLVLQTKAAQQPIVQEAALLKEEKTRLMERKEHIQRELEAISDANKRIKGRIVQSPERVKRSISTMSVSRTEHKKMVAINETKARDLQAKINALVIIEQDLRTCIDQLQVVEKEIKSLQDMQKDLAELKDQLHDKKIERNELQLKQEAYTRVVKQLENAHAKLTLTQQRAADKKAANARILERLQGEYNDMAEQRQENDLQLAEIRKDAAEVEEKISEHLKVSEEELHGLLKEYWSLKCATNVYMETLATKLNMKIS</sequence>
<reference evidence="1" key="1">
    <citation type="submission" date="2022-09" db="EMBL/GenBank/DDBJ databases">
        <title>A Global Phylogenomic Analysis of the Shiitake Genus Lentinula.</title>
        <authorList>
            <consortium name="DOE Joint Genome Institute"/>
            <person name="Sierra-Patev S."/>
            <person name="Min B."/>
            <person name="Naranjo-Ortiz M."/>
            <person name="Looney B."/>
            <person name="Konkel Z."/>
            <person name="Slot J.C."/>
            <person name="Sakamoto Y."/>
            <person name="Steenwyk J.L."/>
            <person name="Rokas A."/>
            <person name="Carro J."/>
            <person name="Camarero S."/>
            <person name="Ferreira P."/>
            <person name="Molpeceres G."/>
            <person name="Ruiz-Duenas F.J."/>
            <person name="Serrano A."/>
            <person name="Henrissat B."/>
            <person name="Drula E."/>
            <person name="Hughes K.W."/>
            <person name="Mata J.L."/>
            <person name="Ishikawa N.K."/>
            <person name="Vargas-Isla R."/>
            <person name="Ushijima S."/>
            <person name="Smith C.A."/>
            <person name="Ahrendt S."/>
            <person name="Andreopoulos W."/>
            <person name="He G."/>
            <person name="Labutti K."/>
            <person name="Lipzen A."/>
            <person name="Ng V."/>
            <person name="Riley R."/>
            <person name="Sandor L."/>
            <person name="Barry K."/>
            <person name="Martinez A.T."/>
            <person name="Xiao Y."/>
            <person name="Gibbons J.G."/>
            <person name="Terashima K."/>
            <person name="Grigoriev I.V."/>
            <person name="Hibbett D.S."/>
        </authorList>
    </citation>
    <scope>NUCLEOTIDE SEQUENCE</scope>
    <source>
        <strain evidence="1">TMI1499</strain>
    </source>
</reference>
<proteinExistence type="predicted"/>
<accession>A0ACC1U775</accession>
<keyword evidence="2" id="KW-1185">Reference proteome</keyword>
<comment type="caution">
    <text evidence="1">The sequence shown here is derived from an EMBL/GenBank/DDBJ whole genome shotgun (WGS) entry which is preliminary data.</text>
</comment>
<evidence type="ECO:0000313" key="2">
    <source>
        <dbReference type="Proteomes" id="UP001163835"/>
    </source>
</evidence>
<organism evidence="1 2">
    <name type="scientific">Lentinula aff. lateritia</name>
    <dbReference type="NCBI Taxonomy" id="2804960"/>
    <lineage>
        <taxon>Eukaryota</taxon>
        <taxon>Fungi</taxon>
        <taxon>Dikarya</taxon>
        <taxon>Basidiomycota</taxon>
        <taxon>Agaricomycotina</taxon>
        <taxon>Agaricomycetes</taxon>
        <taxon>Agaricomycetidae</taxon>
        <taxon>Agaricales</taxon>
        <taxon>Marasmiineae</taxon>
        <taxon>Omphalotaceae</taxon>
        <taxon>Lentinula</taxon>
    </lineage>
</organism>
<name>A0ACC1U775_9AGAR</name>
<dbReference type="EMBL" id="MU795020">
    <property type="protein sequence ID" value="KAJ3812565.1"/>
    <property type="molecule type" value="Genomic_DNA"/>
</dbReference>
<dbReference type="Proteomes" id="UP001163835">
    <property type="component" value="Unassembled WGS sequence"/>
</dbReference>
<evidence type="ECO:0000313" key="1">
    <source>
        <dbReference type="EMBL" id="KAJ3812565.1"/>
    </source>
</evidence>
<protein>
    <submittedName>
        <fullName evidence="1">Nuf2 family-domain-containing protein</fullName>
    </submittedName>
</protein>